<evidence type="ECO:0000313" key="2">
    <source>
        <dbReference type="Proteomes" id="UP000439752"/>
    </source>
</evidence>
<organism evidence="1 2">
    <name type="scientific">Exiguobacterium oxidotolerans</name>
    <dbReference type="NCBI Taxonomy" id="223958"/>
    <lineage>
        <taxon>Bacteria</taxon>
        <taxon>Bacillati</taxon>
        <taxon>Bacillota</taxon>
        <taxon>Bacilli</taxon>
        <taxon>Bacillales</taxon>
        <taxon>Bacillales Family XII. Incertae Sedis</taxon>
        <taxon>Exiguobacterium</taxon>
    </lineage>
</organism>
<protein>
    <submittedName>
        <fullName evidence="1">Uncharacterized protein</fullName>
    </submittedName>
</protein>
<keyword evidence="2" id="KW-1185">Reference proteome</keyword>
<gene>
    <name evidence="1" type="ORF">EXIGUO9Y_90024</name>
</gene>
<reference evidence="1 2" key="1">
    <citation type="submission" date="2019-10" db="EMBL/GenBank/DDBJ databases">
        <authorList>
            <person name="Karimi E."/>
        </authorList>
    </citation>
    <scope>NUCLEOTIDE SEQUENCE [LARGE SCALE GENOMIC DNA]</scope>
    <source>
        <strain evidence="1">Exiguobacterium sp. 9Y</strain>
    </source>
</reference>
<accession>A0A653II04</accession>
<dbReference type="RefSeq" id="WP_029333470.1">
    <property type="nucleotide sequence ID" value="NZ_LR732308.1"/>
</dbReference>
<dbReference type="EMBL" id="CABWKQ010000059">
    <property type="protein sequence ID" value="VWX38803.1"/>
    <property type="molecule type" value="Genomic_DNA"/>
</dbReference>
<evidence type="ECO:0000313" key="1">
    <source>
        <dbReference type="EMBL" id="VWX38803.1"/>
    </source>
</evidence>
<sequence length="86" mass="10243">MNMTCEICGKETNNQVSYLELETWEFKSLKTDEKDFHAVCYSCFDKHTNQFIDQEMDLELRKKRSQMVNKEVEAEIEAILEVEVEK</sequence>
<dbReference type="AlphaFoldDB" id="A0A653II04"/>
<dbReference type="Proteomes" id="UP000439752">
    <property type="component" value="Unassembled WGS sequence"/>
</dbReference>
<name>A0A653II04_9BACL</name>
<proteinExistence type="predicted"/>